<dbReference type="RefSeq" id="XP_009035005.1">
    <property type="nucleotide sequence ID" value="XM_009036757.1"/>
</dbReference>
<dbReference type="Proteomes" id="UP000002729">
    <property type="component" value="Unassembled WGS sequence"/>
</dbReference>
<dbReference type="OrthoDB" id="198885at2759"/>
<dbReference type="SUPFAM" id="SSF110581">
    <property type="entry name" value="Indigoidine synthase A-like"/>
    <property type="match status" value="1"/>
</dbReference>
<keyword evidence="7" id="KW-1185">Reference proteome</keyword>
<dbReference type="GO" id="GO:0004730">
    <property type="term" value="F:pseudouridylate synthase activity"/>
    <property type="evidence" value="ECO:0007669"/>
    <property type="project" value="InterPro"/>
</dbReference>
<proteinExistence type="inferred from homology"/>
<evidence type="ECO:0000256" key="5">
    <source>
        <dbReference type="ARBA" id="ARBA00023295"/>
    </source>
</evidence>
<name>F0Y317_AURAN</name>
<dbReference type="GO" id="GO:0016798">
    <property type="term" value="F:hydrolase activity, acting on glycosyl bonds"/>
    <property type="evidence" value="ECO:0007669"/>
    <property type="project" value="UniProtKB-KW"/>
</dbReference>
<organism evidence="7">
    <name type="scientific">Aureococcus anophagefferens</name>
    <name type="common">Harmful bloom alga</name>
    <dbReference type="NCBI Taxonomy" id="44056"/>
    <lineage>
        <taxon>Eukaryota</taxon>
        <taxon>Sar</taxon>
        <taxon>Stramenopiles</taxon>
        <taxon>Ochrophyta</taxon>
        <taxon>Pelagophyceae</taxon>
        <taxon>Pelagomonadales</taxon>
        <taxon>Pelagomonadaceae</taxon>
        <taxon>Aureococcus</taxon>
    </lineage>
</organism>
<keyword evidence="2" id="KW-0378">Hydrolase</keyword>
<dbReference type="InterPro" id="IPR022830">
    <property type="entry name" value="Indigdn_synthA-like"/>
</dbReference>
<accession>F0Y317</accession>
<dbReference type="KEGG" id="aaf:AURANDRAFT_23105"/>
<dbReference type="HAMAP" id="MF_01876">
    <property type="entry name" value="PsiMP_glycosidase"/>
    <property type="match status" value="1"/>
</dbReference>
<dbReference type="Pfam" id="PF04227">
    <property type="entry name" value="Indigoidine_A"/>
    <property type="match status" value="1"/>
</dbReference>
<dbReference type="eggNOG" id="KOG3009">
    <property type="taxonomic scope" value="Eukaryota"/>
</dbReference>
<evidence type="ECO:0000256" key="2">
    <source>
        <dbReference type="ARBA" id="ARBA00022801"/>
    </source>
</evidence>
<dbReference type="GO" id="GO:0046872">
    <property type="term" value="F:metal ion binding"/>
    <property type="evidence" value="ECO:0007669"/>
    <property type="project" value="UniProtKB-KW"/>
</dbReference>
<evidence type="ECO:0000256" key="1">
    <source>
        <dbReference type="ARBA" id="ARBA00022723"/>
    </source>
</evidence>
<protein>
    <recommendedName>
        <fullName evidence="8">Pseudouridine-5'-phosphate glycosidase</fullName>
    </recommendedName>
</protein>
<dbReference type="OMA" id="GVHREWT"/>
<evidence type="ECO:0008006" key="8">
    <source>
        <dbReference type="Google" id="ProtNLM"/>
    </source>
</evidence>
<feature type="non-terminal residue" evidence="6">
    <location>
        <position position="326"/>
    </location>
</feature>
<keyword evidence="5" id="KW-0326">Glycosidase</keyword>
<dbReference type="GO" id="GO:0005737">
    <property type="term" value="C:cytoplasm"/>
    <property type="evidence" value="ECO:0007669"/>
    <property type="project" value="TreeGrafter"/>
</dbReference>
<dbReference type="GeneID" id="20219710"/>
<dbReference type="PANTHER" id="PTHR42909">
    <property type="entry name" value="ZGC:136858"/>
    <property type="match status" value="1"/>
</dbReference>
<sequence length="326" mass="32774">MALRIRRALAAAPRRGISSGGVVCSAEVRAALDRRGPVVALESTIITHGMPYPRNLEVARAVEARVRAGGAVPATVAVLDGKLRVGLSDAELERVAVAGDRGAAVKCSRRDLADVASRSANDGALVGATTVAGTAVAAHLAGVEVFATGGIGGVHRGAEATFDAVSADLVELGRTPILVVCAGVKSILDVPKTLEVLETQGVAVIGYGTDDLAAFFAARSSDNNKINRAPLRYDDAAGVAGWLAKNAELGLASGAVLAVPNPAPMDGDAIDGAIAAALEDAAARGVSGKDATPFLLAKLEEVTGGASLEANIALVLNNARVAAEIA</sequence>
<reference evidence="6 7" key="1">
    <citation type="journal article" date="2011" name="Proc. Natl. Acad. Sci. U.S.A.">
        <title>Niche of harmful alga Aureococcus anophagefferens revealed through ecogenomics.</title>
        <authorList>
            <person name="Gobler C.J."/>
            <person name="Berry D.L."/>
            <person name="Dyhrman S.T."/>
            <person name="Wilhelm S.W."/>
            <person name="Salamov A."/>
            <person name="Lobanov A.V."/>
            <person name="Zhang Y."/>
            <person name="Collier J.L."/>
            <person name="Wurch L.L."/>
            <person name="Kustka A.B."/>
            <person name="Dill B.D."/>
            <person name="Shah M."/>
            <person name="VerBerkmoes N.C."/>
            <person name="Kuo A."/>
            <person name="Terry A."/>
            <person name="Pangilinan J."/>
            <person name="Lindquist E.A."/>
            <person name="Lucas S."/>
            <person name="Paulsen I.T."/>
            <person name="Hattenrath-Lehmann T.K."/>
            <person name="Talmage S.C."/>
            <person name="Walker E.A."/>
            <person name="Koch F."/>
            <person name="Burson A.M."/>
            <person name="Marcoval M.A."/>
            <person name="Tang Y.Z."/>
            <person name="Lecleir G.R."/>
            <person name="Coyne K.J."/>
            <person name="Berg G.M."/>
            <person name="Bertrand E.M."/>
            <person name="Saito M.A."/>
            <person name="Gladyshev V.N."/>
            <person name="Grigoriev I.V."/>
        </authorList>
    </citation>
    <scope>NUCLEOTIDE SEQUENCE [LARGE SCALE GENOMIC DNA]</scope>
    <source>
        <strain evidence="7">CCMP 1984</strain>
    </source>
</reference>
<dbReference type="EMBL" id="GL833124">
    <property type="protein sequence ID" value="EGB10182.1"/>
    <property type="molecule type" value="Genomic_DNA"/>
</dbReference>
<dbReference type="AlphaFoldDB" id="F0Y317"/>
<evidence type="ECO:0000256" key="3">
    <source>
        <dbReference type="ARBA" id="ARBA00023211"/>
    </source>
</evidence>
<dbReference type="Gene3D" id="3.40.1790.10">
    <property type="entry name" value="Indigoidine synthase domain"/>
    <property type="match status" value="1"/>
</dbReference>
<dbReference type="InterPro" id="IPR007342">
    <property type="entry name" value="PsuG"/>
</dbReference>
<dbReference type="InParanoid" id="F0Y317"/>
<keyword evidence="3" id="KW-0464">Manganese</keyword>
<gene>
    <name evidence="6" type="ORF">AURANDRAFT_23105</name>
</gene>
<evidence type="ECO:0000313" key="6">
    <source>
        <dbReference type="EMBL" id="EGB10182.1"/>
    </source>
</evidence>
<evidence type="ECO:0000256" key="4">
    <source>
        <dbReference type="ARBA" id="ARBA00023239"/>
    </source>
</evidence>
<dbReference type="PANTHER" id="PTHR42909:SF1">
    <property type="entry name" value="CARBOHYDRATE KINASE PFKB DOMAIN-CONTAINING PROTEIN"/>
    <property type="match status" value="1"/>
</dbReference>
<keyword evidence="1" id="KW-0479">Metal-binding</keyword>
<evidence type="ECO:0000313" key="7">
    <source>
        <dbReference type="Proteomes" id="UP000002729"/>
    </source>
</evidence>
<keyword evidence="4" id="KW-0456">Lyase</keyword>